<dbReference type="PIRSF" id="PIRSF002590">
    <property type="entry name" value="HSP9/HSP12_fun"/>
    <property type="match status" value="1"/>
</dbReference>
<dbReference type="InterPro" id="IPR007250">
    <property type="entry name" value="HSP9_HSP12"/>
</dbReference>
<gene>
    <name evidence="2" type="ORF">PCON_01752</name>
</gene>
<sequence length="97" mass="10299">MSDFGRKDFTEQMGDKLKPDSQKTTTEKIGDSMSSTYDRAAAAVVPDSQKSTSQKMGDSMRGSSDNAEENGKGVVQSVTDSISNAAQSAKEAITGRK</sequence>
<dbReference type="EMBL" id="HF936171">
    <property type="protein sequence ID" value="CCX33747.1"/>
    <property type="molecule type" value="Genomic_DNA"/>
</dbReference>
<dbReference type="Gene3D" id="6.10.250.2440">
    <property type="match status" value="2"/>
</dbReference>
<protein>
    <submittedName>
        <fullName evidence="2">Similar to 12 kDa heat shock protein acc. no. P22943</fullName>
    </submittedName>
</protein>
<evidence type="ECO:0000313" key="3">
    <source>
        <dbReference type="Proteomes" id="UP000018144"/>
    </source>
</evidence>
<organism evidence="2 3">
    <name type="scientific">Pyronema omphalodes (strain CBS 100304)</name>
    <name type="common">Pyronema confluens</name>
    <dbReference type="NCBI Taxonomy" id="1076935"/>
    <lineage>
        <taxon>Eukaryota</taxon>
        <taxon>Fungi</taxon>
        <taxon>Dikarya</taxon>
        <taxon>Ascomycota</taxon>
        <taxon>Pezizomycotina</taxon>
        <taxon>Pezizomycetes</taxon>
        <taxon>Pezizales</taxon>
        <taxon>Pyronemataceae</taxon>
        <taxon>Pyronema</taxon>
    </lineage>
</organism>
<evidence type="ECO:0000313" key="2">
    <source>
        <dbReference type="EMBL" id="CCX33747.1"/>
    </source>
</evidence>
<evidence type="ECO:0000256" key="1">
    <source>
        <dbReference type="SAM" id="MobiDB-lite"/>
    </source>
</evidence>
<dbReference type="Proteomes" id="UP000018144">
    <property type="component" value="Unassembled WGS sequence"/>
</dbReference>
<keyword evidence="3" id="KW-1185">Reference proteome</keyword>
<dbReference type="OrthoDB" id="2348401at2759"/>
<feature type="compositionally biased region" description="Polar residues" evidence="1">
    <location>
        <begin position="48"/>
        <end position="65"/>
    </location>
</feature>
<keyword evidence="2" id="KW-0346">Stress response</keyword>
<dbReference type="Pfam" id="PF04119">
    <property type="entry name" value="HSP9_HSP12"/>
    <property type="match status" value="1"/>
</dbReference>
<dbReference type="AlphaFoldDB" id="U4LUJ0"/>
<dbReference type="STRING" id="1076935.U4LUJ0"/>
<accession>U4LUJ0</accession>
<name>U4LUJ0_PYROM</name>
<dbReference type="OMA" id="SDIGRQS"/>
<feature type="compositionally biased region" description="Basic and acidic residues" evidence="1">
    <location>
        <begin position="1"/>
        <end position="30"/>
    </location>
</feature>
<feature type="compositionally biased region" description="Polar residues" evidence="1">
    <location>
        <begin position="76"/>
        <end position="87"/>
    </location>
</feature>
<proteinExistence type="predicted"/>
<feature type="region of interest" description="Disordered" evidence="1">
    <location>
        <begin position="1"/>
        <end position="97"/>
    </location>
</feature>
<reference evidence="2 3" key="1">
    <citation type="journal article" date="2013" name="PLoS Genet.">
        <title>The genome and development-dependent transcriptomes of Pyronema confluens: a window into fungal evolution.</title>
        <authorList>
            <person name="Traeger S."/>
            <person name="Altegoer F."/>
            <person name="Freitag M."/>
            <person name="Gabaldon T."/>
            <person name="Kempken F."/>
            <person name="Kumar A."/>
            <person name="Marcet-Houben M."/>
            <person name="Poggeler S."/>
            <person name="Stajich J.E."/>
            <person name="Nowrousian M."/>
        </authorList>
    </citation>
    <scope>NUCLEOTIDE SEQUENCE [LARGE SCALE GENOMIC DNA]</scope>
    <source>
        <strain evidence="3">CBS 100304</strain>
        <tissue evidence="2">Vegetative mycelium</tissue>
    </source>
</reference>
<dbReference type="eggNOG" id="ENOG502S44P">
    <property type="taxonomic scope" value="Eukaryota"/>
</dbReference>